<dbReference type="PANTHER" id="PTHR31834:SF10">
    <property type="entry name" value="TRANSFERASE, PUTATIVE (AFU_ORTHOLOGUE AFUA_8G02040)-RELATED"/>
    <property type="match status" value="1"/>
</dbReference>
<evidence type="ECO:0000313" key="3">
    <source>
        <dbReference type="EMBL" id="PYH88508.1"/>
    </source>
</evidence>
<feature type="chain" id="PRO_5016263258" description="Glycosyl transferase" evidence="2">
    <location>
        <begin position="32"/>
        <end position="410"/>
    </location>
</feature>
<feature type="signal peptide" evidence="2">
    <location>
        <begin position="1"/>
        <end position="31"/>
    </location>
</feature>
<dbReference type="InterPro" id="IPR039367">
    <property type="entry name" value="Och1-like"/>
</dbReference>
<evidence type="ECO:0000256" key="2">
    <source>
        <dbReference type="SAM" id="SignalP"/>
    </source>
</evidence>
<dbReference type="AlphaFoldDB" id="A0A319DKB8"/>
<gene>
    <name evidence="3" type="ORF">BO71DRAFT_338667</name>
</gene>
<dbReference type="PANTHER" id="PTHR31834">
    <property type="entry name" value="INITIATION-SPECIFIC ALPHA-1,6-MANNOSYLTRANSFERASE"/>
    <property type="match status" value="1"/>
</dbReference>
<dbReference type="InterPro" id="IPR007577">
    <property type="entry name" value="GlycoTrfase_DXD_sugar-bd_CS"/>
</dbReference>
<evidence type="ECO:0008006" key="5">
    <source>
        <dbReference type="Google" id="ProtNLM"/>
    </source>
</evidence>
<dbReference type="STRING" id="1448320.A0A319DKB8"/>
<dbReference type="EMBL" id="KZ826085">
    <property type="protein sequence ID" value="PYH88508.1"/>
    <property type="molecule type" value="Genomic_DNA"/>
</dbReference>
<reference evidence="3 4" key="1">
    <citation type="submission" date="2018-02" db="EMBL/GenBank/DDBJ databases">
        <title>The genomes of Aspergillus section Nigri reveals drivers in fungal speciation.</title>
        <authorList>
            <consortium name="DOE Joint Genome Institute"/>
            <person name="Vesth T.C."/>
            <person name="Nybo J."/>
            <person name="Theobald S."/>
            <person name="Brandl J."/>
            <person name="Frisvad J.C."/>
            <person name="Nielsen K.F."/>
            <person name="Lyhne E.K."/>
            <person name="Kogle M.E."/>
            <person name="Kuo A."/>
            <person name="Riley R."/>
            <person name="Clum A."/>
            <person name="Nolan M."/>
            <person name="Lipzen A."/>
            <person name="Salamov A."/>
            <person name="Henrissat B."/>
            <person name="Wiebenga A."/>
            <person name="De vries R.P."/>
            <person name="Grigoriev I.V."/>
            <person name="Mortensen U.H."/>
            <person name="Andersen M.R."/>
            <person name="Baker S.E."/>
        </authorList>
    </citation>
    <scope>NUCLEOTIDE SEQUENCE [LARGE SCALE GENOMIC DNA]</scope>
    <source>
        <strain evidence="3 4">CBS 707.79</strain>
    </source>
</reference>
<proteinExistence type="inferred from homology"/>
<dbReference type="InterPro" id="IPR029044">
    <property type="entry name" value="Nucleotide-diphossugar_trans"/>
</dbReference>
<evidence type="ECO:0000256" key="1">
    <source>
        <dbReference type="ARBA" id="ARBA00009003"/>
    </source>
</evidence>
<dbReference type="Gene3D" id="3.90.550.20">
    <property type="match status" value="1"/>
</dbReference>
<dbReference type="GO" id="GO:0000136">
    <property type="term" value="C:mannan polymerase complex"/>
    <property type="evidence" value="ECO:0007669"/>
    <property type="project" value="TreeGrafter"/>
</dbReference>
<dbReference type="Proteomes" id="UP000247810">
    <property type="component" value="Unassembled WGS sequence"/>
</dbReference>
<evidence type="ECO:0000313" key="4">
    <source>
        <dbReference type="Proteomes" id="UP000247810"/>
    </source>
</evidence>
<dbReference type="Pfam" id="PF04488">
    <property type="entry name" value="Gly_transf_sug"/>
    <property type="match status" value="1"/>
</dbReference>
<dbReference type="GO" id="GO:0000009">
    <property type="term" value="F:alpha-1,6-mannosyltransferase activity"/>
    <property type="evidence" value="ECO:0007669"/>
    <property type="project" value="InterPro"/>
</dbReference>
<keyword evidence="2" id="KW-0732">Signal</keyword>
<protein>
    <recommendedName>
        <fullName evidence="5">Glycosyl transferase</fullName>
    </recommendedName>
</protein>
<organism evidence="3 4">
    <name type="scientific">Aspergillus ellipticus CBS 707.79</name>
    <dbReference type="NCBI Taxonomy" id="1448320"/>
    <lineage>
        <taxon>Eukaryota</taxon>
        <taxon>Fungi</taxon>
        <taxon>Dikarya</taxon>
        <taxon>Ascomycota</taxon>
        <taxon>Pezizomycotina</taxon>
        <taxon>Eurotiomycetes</taxon>
        <taxon>Eurotiomycetidae</taxon>
        <taxon>Eurotiales</taxon>
        <taxon>Aspergillaceae</taxon>
        <taxon>Aspergillus</taxon>
        <taxon>Aspergillus subgen. Circumdati</taxon>
    </lineage>
</organism>
<dbReference type="GO" id="GO:0006487">
    <property type="term" value="P:protein N-linked glycosylation"/>
    <property type="evidence" value="ECO:0007669"/>
    <property type="project" value="TreeGrafter"/>
</dbReference>
<dbReference type="VEuPathDB" id="FungiDB:BO71DRAFT_338667"/>
<dbReference type="SUPFAM" id="SSF53448">
    <property type="entry name" value="Nucleotide-diphospho-sugar transferases"/>
    <property type="match status" value="1"/>
</dbReference>
<keyword evidence="4" id="KW-1185">Reference proteome</keyword>
<sequence>MISRALLRRPVLAACALVALLTWSVYHPAAAVDDEVSVLEHRYPLLFQHVHTNSGNGGAWYIPRSWTTDTPGGIVEAAQVALRAANSSVERHIPHSNIPLIVHQTWKNTRTDTWPPAIRRSTEKWLRAIDGKTAYMLWDDEGVAQLIQRFEPELEEQFFALRPVERADVFRVLVSKWIGGVYADMDTEPLRAPTDWVSETDVLPWRDPETGRVYTSTAPVNAIVGIEADCPPDSDTYWRMGYLHPVQLTQWAFAWAPGHPILQAFVDRLSAQLKLIKDHHGGWQSQSARRELHSLDPIALTGPGAVTQSTQSWLESKVGLRWNALSGLQDNGTSKLVADVLVLPITGFSPGRGGYGNMGSKPIMDPSARLLHRAQGSWRAFDLRVEYGKFCRTMLGRCRDWSKVPQSLLD</sequence>
<accession>A0A319DKB8</accession>
<comment type="similarity">
    <text evidence="1">Belongs to the glycosyltransferase 32 family.</text>
</comment>
<dbReference type="OrthoDB" id="1577640at2759"/>
<name>A0A319DKB8_9EURO</name>